<evidence type="ECO:0000256" key="5">
    <source>
        <dbReference type="ARBA" id="ARBA00022692"/>
    </source>
</evidence>
<evidence type="ECO:0000256" key="2">
    <source>
        <dbReference type="ARBA" id="ARBA00007193"/>
    </source>
</evidence>
<dbReference type="Pfam" id="PF00858">
    <property type="entry name" value="ASC"/>
    <property type="match status" value="2"/>
</dbReference>
<organism evidence="13 14">
    <name type="scientific">Diploptera punctata</name>
    <name type="common">Pacific beetle cockroach</name>
    <dbReference type="NCBI Taxonomy" id="6984"/>
    <lineage>
        <taxon>Eukaryota</taxon>
        <taxon>Metazoa</taxon>
        <taxon>Ecdysozoa</taxon>
        <taxon>Arthropoda</taxon>
        <taxon>Hexapoda</taxon>
        <taxon>Insecta</taxon>
        <taxon>Pterygota</taxon>
        <taxon>Neoptera</taxon>
        <taxon>Polyneoptera</taxon>
        <taxon>Dictyoptera</taxon>
        <taxon>Blattodea</taxon>
        <taxon>Blaberoidea</taxon>
        <taxon>Blaberidae</taxon>
        <taxon>Diplopterinae</taxon>
        <taxon>Diploptera</taxon>
    </lineage>
</organism>
<dbReference type="AlphaFoldDB" id="A0AAD7ZH42"/>
<comment type="similarity">
    <text evidence="2 12">Belongs to the amiloride-sensitive sodium channel (TC 1.A.6) family.</text>
</comment>
<dbReference type="GO" id="GO:0015280">
    <property type="term" value="F:ligand-gated sodium channel activity"/>
    <property type="evidence" value="ECO:0007669"/>
    <property type="project" value="TreeGrafter"/>
</dbReference>
<dbReference type="InterPro" id="IPR001873">
    <property type="entry name" value="ENaC"/>
</dbReference>
<keyword evidence="10 12" id="KW-0739">Sodium transport</keyword>
<keyword evidence="4 12" id="KW-0894">Sodium channel</keyword>
<keyword evidence="9" id="KW-0472">Membrane</keyword>
<keyword evidence="5 12" id="KW-0812">Transmembrane</keyword>
<comment type="caution">
    <text evidence="13">The sequence shown here is derived from an EMBL/GenBank/DDBJ whole genome shotgun (WGS) entry which is preliminary data.</text>
</comment>
<keyword evidence="8 12" id="KW-0406">Ion transport</keyword>
<name>A0AAD7ZH42_DIPPU</name>
<comment type="subcellular location">
    <subcellularLocation>
        <location evidence="1">Membrane</location>
        <topology evidence="1">Multi-pass membrane protein</topology>
    </subcellularLocation>
</comment>
<evidence type="ECO:0000256" key="4">
    <source>
        <dbReference type="ARBA" id="ARBA00022461"/>
    </source>
</evidence>
<dbReference type="PANTHER" id="PTHR11690">
    <property type="entry name" value="AMILORIDE-SENSITIVE SODIUM CHANNEL-RELATED"/>
    <property type="match status" value="1"/>
</dbReference>
<evidence type="ECO:0000256" key="9">
    <source>
        <dbReference type="ARBA" id="ARBA00023136"/>
    </source>
</evidence>
<reference evidence="13" key="2">
    <citation type="submission" date="2023-05" db="EMBL/GenBank/DDBJ databases">
        <authorList>
            <person name="Fouks B."/>
        </authorList>
    </citation>
    <scope>NUCLEOTIDE SEQUENCE</scope>
    <source>
        <strain evidence="13">Stay&amp;Tobe</strain>
        <tissue evidence="13">Testes</tissue>
    </source>
</reference>
<dbReference type="Proteomes" id="UP001233999">
    <property type="component" value="Unassembled WGS sequence"/>
</dbReference>
<evidence type="ECO:0000313" key="13">
    <source>
        <dbReference type="EMBL" id="KAJ9579992.1"/>
    </source>
</evidence>
<keyword evidence="7" id="KW-0915">Sodium</keyword>
<evidence type="ECO:0000256" key="11">
    <source>
        <dbReference type="ARBA" id="ARBA00023303"/>
    </source>
</evidence>
<sequence>MLKYLNVTRNETIERDITYILKALAKCQFPFFFRMQEFLGPVRHLLPLFNDLNLTEFMLQVMPNCMELFGYCFWLGQTLNCCEVFQLQRTEAGFCYSYNSLTSEENKDCFVGDGFSKVISLPREEWEKSDLTKCEILHNSASGTATGLEVFLKRSKEEESLGLAKPGIRVILHGSAQFPEVGKKTFVPEEENCSFHIEITPSMTESSLGVRALSIAQRKCLFPDEANLKYFRTYTEENCLMECRLDYIEKICGCHPYFFSNITLAELRINRPPLGTQGFEMMRAIDCSSCLPTCQIISRAFDYVYTYDNNPYSWNHSIYLDVYYKAPGAVKYNQHVAFDLMDLVVNKLTSAIVAGIFVSSAWHKFSQSPIVVNVETTNYAINKIPFPAVTICPANHVKRRLGEKLLAEYLNLTLDEQLEGKLDHVLGGLSKLQYPYYYRVDEHFNNVNDLLHQLANMSVSEFMLK</sequence>
<dbReference type="Gene3D" id="2.60.470.10">
    <property type="entry name" value="Acid-sensing ion channels like domains"/>
    <property type="match status" value="1"/>
</dbReference>
<evidence type="ECO:0000256" key="12">
    <source>
        <dbReference type="RuleBase" id="RU000679"/>
    </source>
</evidence>
<dbReference type="PANTHER" id="PTHR11690:SF288">
    <property type="entry name" value="AMILORIDE-SENSITIVE NA+ CHANNEL-RELATED"/>
    <property type="match status" value="1"/>
</dbReference>
<dbReference type="GO" id="GO:0005886">
    <property type="term" value="C:plasma membrane"/>
    <property type="evidence" value="ECO:0007669"/>
    <property type="project" value="TreeGrafter"/>
</dbReference>
<keyword evidence="6" id="KW-1133">Transmembrane helix</keyword>
<evidence type="ECO:0000256" key="10">
    <source>
        <dbReference type="ARBA" id="ARBA00023201"/>
    </source>
</evidence>
<evidence type="ECO:0000256" key="3">
    <source>
        <dbReference type="ARBA" id="ARBA00022448"/>
    </source>
</evidence>
<evidence type="ECO:0000256" key="8">
    <source>
        <dbReference type="ARBA" id="ARBA00023065"/>
    </source>
</evidence>
<evidence type="ECO:0000313" key="14">
    <source>
        <dbReference type="Proteomes" id="UP001233999"/>
    </source>
</evidence>
<keyword evidence="11 12" id="KW-0407">Ion channel</keyword>
<accession>A0AAD7ZH42</accession>
<gene>
    <name evidence="13" type="ORF">L9F63_004375</name>
</gene>
<protein>
    <submittedName>
        <fullName evidence="13">Uncharacterized protein</fullName>
    </submittedName>
</protein>
<dbReference type="EMBL" id="JASPKZ010008365">
    <property type="protein sequence ID" value="KAJ9579992.1"/>
    <property type="molecule type" value="Genomic_DNA"/>
</dbReference>
<proteinExistence type="inferred from homology"/>
<feature type="non-terminal residue" evidence="13">
    <location>
        <position position="1"/>
    </location>
</feature>
<evidence type="ECO:0000256" key="7">
    <source>
        <dbReference type="ARBA" id="ARBA00023053"/>
    </source>
</evidence>
<keyword evidence="3 12" id="KW-0813">Transport</keyword>
<evidence type="ECO:0000256" key="1">
    <source>
        <dbReference type="ARBA" id="ARBA00004141"/>
    </source>
</evidence>
<reference evidence="13" key="1">
    <citation type="journal article" date="2023" name="IScience">
        <title>Live-bearing cockroach genome reveals convergent evolutionary mechanisms linked to viviparity in insects and beyond.</title>
        <authorList>
            <person name="Fouks B."/>
            <person name="Harrison M.C."/>
            <person name="Mikhailova A.A."/>
            <person name="Marchal E."/>
            <person name="English S."/>
            <person name="Carruthers M."/>
            <person name="Jennings E.C."/>
            <person name="Chiamaka E.L."/>
            <person name="Frigard R.A."/>
            <person name="Pippel M."/>
            <person name="Attardo G.M."/>
            <person name="Benoit J.B."/>
            <person name="Bornberg-Bauer E."/>
            <person name="Tobe S.S."/>
        </authorList>
    </citation>
    <scope>NUCLEOTIDE SEQUENCE</scope>
    <source>
        <strain evidence="13">Stay&amp;Tobe</strain>
    </source>
</reference>
<keyword evidence="14" id="KW-1185">Reference proteome</keyword>
<evidence type="ECO:0000256" key="6">
    <source>
        <dbReference type="ARBA" id="ARBA00022989"/>
    </source>
</evidence>